<dbReference type="GeneID" id="73334925"/>
<evidence type="ECO:0000313" key="2">
    <source>
        <dbReference type="EMBL" id="UQC74221.1"/>
    </source>
</evidence>
<name>A0A9Q8SB88_9PEZI</name>
<dbReference type="Proteomes" id="UP000830671">
    <property type="component" value="Chromosome 1"/>
</dbReference>
<sequence>MSHRHPVTPFFSAQAEIFSVTIRTSLDDTAGIMPSMRNQKTTKAPLMIEGWLDRCGRVGGYHGVGRSLRRAVVVFLKSLDLAMNLRAYRDRGRVESGQLSAAAPYRKVPSHPISVVERGTYFAGQCTDRLSSPGLKEHGKIQVPEPLSSGAELPANEVKNSRVRGAEFQSLTMSKCESIAPLKALRDRQKKICNTRVANVTNILCFGPNQEFVRRKWPTGESDGSCRGGLSIQVLCYSPSSDSRVNHLEEKRRQETLHENHTYTTVSGIWAPVSMIPKSLGGAAEYRAEVSVHAAMTRIVLDAARRKWCRPKHVENPNGEGHRRRESPQAKGRSQTCTARHARAIATNDVGVCRFARRRQPPLICLFTFISGFDGIRWYPYAWPIIIHRGQEAHSSRKWVYRMTPDVIKPTTTPPMRPLKCCVETIIVVFLSPHSWWALRHLKRGGLEERLTDEHGLARLANLSVFVRLHTGTTPQIVCISVSRYFLPRIPGEMTGGAIRRMARIDQRSQACPPTCLNP</sequence>
<feature type="region of interest" description="Disordered" evidence="1">
    <location>
        <begin position="312"/>
        <end position="336"/>
    </location>
</feature>
<gene>
    <name evidence="2" type="ORF">CLUP02_00869</name>
</gene>
<reference evidence="2" key="1">
    <citation type="journal article" date="2021" name="Mol. Plant Microbe Interact.">
        <title>Complete Genome Sequence of the Plant-Pathogenic Fungus Colletotrichum lupini.</title>
        <authorList>
            <person name="Baroncelli R."/>
            <person name="Pensec F."/>
            <person name="Da Lio D."/>
            <person name="Boufleur T."/>
            <person name="Vicente I."/>
            <person name="Sarrocco S."/>
            <person name="Picot A."/>
            <person name="Baraldi E."/>
            <person name="Sukno S."/>
            <person name="Thon M."/>
            <person name="Le Floch G."/>
        </authorList>
    </citation>
    <scope>NUCLEOTIDE SEQUENCE</scope>
    <source>
        <strain evidence="2">IMI 504893</strain>
    </source>
</reference>
<evidence type="ECO:0000313" key="3">
    <source>
        <dbReference type="Proteomes" id="UP000830671"/>
    </source>
</evidence>
<proteinExistence type="predicted"/>
<dbReference type="RefSeq" id="XP_049135872.1">
    <property type="nucleotide sequence ID" value="XM_049279915.1"/>
</dbReference>
<accession>A0A9Q8SB88</accession>
<feature type="compositionally biased region" description="Basic and acidic residues" evidence="1">
    <location>
        <begin position="312"/>
        <end position="328"/>
    </location>
</feature>
<dbReference type="KEGG" id="clup:CLUP02_00869"/>
<dbReference type="AlphaFoldDB" id="A0A9Q8SB88"/>
<protein>
    <submittedName>
        <fullName evidence="2">Uncharacterized protein</fullName>
    </submittedName>
</protein>
<keyword evidence="3" id="KW-1185">Reference proteome</keyword>
<organism evidence="2 3">
    <name type="scientific">Colletotrichum lupini</name>
    <dbReference type="NCBI Taxonomy" id="145971"/>
    <lineage>
        <taxon>Eukaryota</taxon>
        <taxon>Fungi</taxon>
        <taxon>Dikarya</taxon>
        <taxon>Ascomycota</taxon>
        <taxon>Pezizomycotina</taxon>
        <taxon>Sordariomycetes</taxon>
        <taxon>Hypocreomycetidae</taxon>
        <taxon>Glomerellales</taxon>
        <taxon>Glomerellaceae</taxon>
        <taxon>Colletotrichum</taxon>
        <taxon>Colletotrichum acutatum species complex</taxon>
    </lineage>
</organism>
<dbReference type="EMBL" id="CP019471">
    <property type="protein sequence ID" value="UQC74221.1"/>
    <property type="molecule type" value="Genomic_DNA"/>
</dbReference>
<evidence type="ECO:0000256" key="1">
    <source>
        <dbReference type="SAM" id="MobiDB-lite"/>
    </source>
</evidence>